<dbReference type="Pfam" id="PF00528">
    <property type="entry name" value="BPD_transp_1"/>
    <property type="match status" value="1"/>
</dbReference>
<dbReference type="EMBL" id="JAUSQZ010000001">
    <property type="protein sequence ID" value="MDP9827758.1"/>
    <property type="molecule type" value="Genomic_DNA"/>
</dbReference>
<feature type="transmembrane region" description="Helical" evidence="7">
    <location>
        <begin position="243"/>
        <end position="264"/>
    </location>
</feature>
<comment type="caution">
    <text evidence="9">The sequence shown here is derived from an EMBL/GenBank/DDBJ whole genome shotgun (WGS) entry which is preliminary data.</text>
</comment>
<feature type="transmembrane region" description="Helical" evidence="7">
    <location>
        <begin position="145"/>
        <end position="165"/>
    </location>
</feature>
<keyword evidence="6 7" id="KW-0472">Membrane</keyword>
<dbReference type="CDD" id="cd06261">
    <property type="entry name" value="TM_PBP2"/>
    <property type="match status" value="1"/>
</dbReference>
<keyword evidence="5 7" id="KW-1133">Transmembrane helix</keyword>
<dbReference type="SUPFAM" id="SSF161098">
    <property type="entry name" value="MetI-like"/>
    <property type="match status" value="1"/>
</dbReference>
<evidence type="ECO:0000256" key="3">
    <source>
        <dbReference type="ARBA" id="ARBA00022475"/>
    </source>
</evidence>
<sequence>MNTGLLQRIGAQDAALFDAPGPRGRRRIRIATVISLIVLAALIVLAVRQFAVNGQLRWSKWELFTQWPVIRYLLDALGATLQVTLVSGAVALPLGALLALARLSRSPLVRLPAAVYVEVLRAIPLLLLIYAFLLGLPGTGLRIPLFWQLILPIVLTNAAVLAEIFRAAVKALPKGQTEAAHALGLGYWPTVRLVVLPQAVRLSAPALISQVIRLLKDSTLGYVVSYLELLYSARVLGEFNHTVIQSFVVVAGVFVVANLTLAAIAGHLERRLGGGTHP</sequence>
<proteinExistence type="inferred from homology"/>
<dbReference type="Proteomes" id="UP001235712">
    <property type="component" value="Unassembled WGS sequence"/>
</dbReference>
<dbReference type="InterPro" id="IPR043429">
    <property type="entry name" value="ArtM/GltK/GlnP/TcyL/YhdX-like"/>
</dbReference>
<dbReference type="PANTHER" id="PTHR30614">
    <property type="entry name" value="MEMBRANE COMPONENT OF AMINO ACID ABC TRANSPORTER"/>
    <property type="match status" value="1"/>
</dbReference>
<accession>A0ABT9P4Y0</accession>
<dbReference type="PROSITE" id="PS50928">
    <property type="entry name" value="ABC_TM1"/>
    <property type="match status" value="1"/>
</dbReference>
<dbReference type="InterPro" id="IPR000515">
    <property type="entry name" value="MetI-like"/>
</dbReference>
<feature type="transmembrane region" description="Helical" evidence="7">
    <location>
        <begin position="30"/>
        <end position="52"/>
    </location>
</feature>
<keyword evidence="3" id="KW-1003">Cell membrane</keyword>
<keyword evidence="2 7" id="KW-0813">Transport</keyword>
<keyword evidence="10" id="KW-1185">Reference proteome</keyword>
<evidence type="ECO:0000259" key="8">
    <source>
        <dbReference type="PROSITE" id="PS50928"/>
    </source>
</evidence>
<feature type="domain" description="ABC transmembrane type-1" evidence="8">
    <location>
        <begin position="77"/>
        <end position="265"/>
    </location>
</feature>
<evidence type="ECO:0000256" key="4">
    <source>
        <dbReference type="ARBA" id="ARBA00022692"/>
    </source>
</evidence>
<evidence type="ECO:0000313" key="10">
    <source>
        <dbReference type="Proteomes" id="UP001235712"/>
    </source>
</evidence>
<feature type="transmembrane region" description="Helical" evidence="7">
    <location>
        <begin position="113"/>
        <end position="133"/>
    </location>
</feature>
<reference evidence="9 10" key="1">
    <citation type="submission" date="2023-07" db="EMBL/GenBank/DDBJ databases">
        <title>Sequencing the genomes of 1000 actinobacteria strains.</title>
        <authorList>
            <person name="Klenk H.-P."/>
        </authorList>
    </citation>
    <scope>NUCLEOTIDE SEQUENCE [LARGE SCALE GENOMIC DNA]</scope>
    <source>
        <strain evidence="9 10">DSM 44388</strain>
    </source>
</reference>
<evidence type="ECO:0000256" key="7">
    <source>
        <dbReference type="RuleBase" id="RU363032"/>
    </source>
</evidence>
<feature type="transmembrane region" description="Helical" evidence="7">
    <location>
        <begin position="72"/>
        <end position="101"/>
    </location>
</feature>
<dbReference type="InterPro" id="IPR010065">
    <property type="entry name" value="AA_ABC_transptr_permease_3TM"/>
</dbReference>
<evidence type="ECO:0000256" key="5">
    <source>
        <dbReference type="ARBA" id="ARBA00022989"/>
    </source>
</evidence>
<comment type="subcellular location">
    <subcellularLocation>
        <location evidence="1 7">Cell membrane</location>
        <topology evidence="1 7">Multi-pass membrane protein</topology>
    </subcellularLocation>
</comment>
<evidence type="ECO:0000256" key="6">
    <source>
        <dbReference type="ARBA" id="ARBA00023136"/>
    </source>
</evidence>
<keyword evidence="4 7" id="KW-0812">Transmembrane</keyword>
<dbReference type="RefSeq" id="WP_307244221.1">
    <property type="nucleotide sequence ID" value="NZ_JAUSQZ010000001.1"/>
</dbReference>
<dbReference type="PANTHER" id="PTHR30614:SF21">
    <property type="entry name" value="AMINO ACID ABC TRANSPORTER PERMEASE"/>
    <property type="match status" value="1"/>
</dbReference>
<dbReference type="InterPro" id="IPR035906">
    <property type="entry name" value="MetI-like_sf"/>
</dbReference>
<evidence type="ECO:0000313" key="9">
    <source>
        <dbReference type="EMBL" id="MDP9827758.1"/>
    </source>
</evidence>
<evidence type="ECO:0000256" key="2">
    <source>
        <dbReference type="ARBA" id="ARBA00022448"/>
    </source>
</evidence>
<comment type="similarity">
    <text evidence="7">Belongs to the binding-protein-dependent transport system permease family.</text>
</comment>
<gene>
    <name evidence="9" type="ORF">J2S57_003507</name>
</gene>
<organism evidence="9 10">
    <name type="scientific">Kineosporia succinea</name>
    <dbReference type="NCBI Taxonomy" id="84632"/>
    <lineage>
        <taxon>Bacteria</taxon>
        <taxon>Bacillati</taxon>
        <taxon>Actinomycetota</taxon>
        <taxon>Actinomycetes</taxon>
        <taxon>Kineosporiales</taxon>
        <taxon>Kineosporiaceae</taxon>
        <taxon>Kineosporia</taxon>
    </lineage>
</organism>
<dbReference type="NCBIfam" id="TIGR01726">
    <property type="entry name" value="HEQRo_perm_3TM"/>
    <property type="match status" value="1"/>
</dbReference>
<name>A0ABT9P4Y0_9ACTN</name>
<dbReference type="Gene3D" id="1.10.3720.10">
    <property type="entry name" value="MetI-like"/>
    <property type="match status" value="1"/>
</dbReference>
<protein>
    <submittedName>
        <fullName evidence="9">Glutamate transport system permease protein</fullName>
    </submittedName>
</protein>
<evidence type="ECO:0000256" key="1">
    <source>
        <dbReference type="ARBA" id="ARBA00004651"/>
    </source>
</evidence>